<dbReference type="GO" id="GO:0004888">
    <property type="term" value="F:transmembrane signaling receptor activity"/>
    <property type="evidence" value="ECO:0007669"/>
    <property type="project" value="InterPro"/>
</dbReference>
<protein>
    <submittedName>
        <fullName evidence="15">Methyl-accepting chemotaxis protein</fullName>
    </submittedName>
</protein>
<dbReference type="Gene3D" id="1.10.287.950">
    <property type="entry name" value="Methyl-accepting chemotaxis protein"/>
    <property type="match status" value="1"/>
</dbReference>
<dbReference type="CDD" id="cd00130">
    <property type="entry name" value="PAS"/>
    <property type="match status" value="1"/>
</dbReference>
<evidence type="ECO:0000256" key="6">
    <source>
        <dbReference type="ARBA" id="ARBA00022692"/>
    </source>
</evidence>
<dbReference type="SUPFAM" id="SSF58104">
    <property type="entry name" value="Methyl-accepting chemotaxis protein (MCP) signaling domain"/>
    <property type="match status" value="1"/>
</dbReference>
<dbReference type="RefSeq" id="WP_140587259.1">
    <property type="nucleotide sequence ID" value="NZ_VFRR01000004.1"/>
</dbReference>
<evidence type="ECO:0000256" key="3">
    <source>
        <dbReference type="ARBA" id="ARBA00022481"/>
    </source>
</evidence>
<dbReference type="InterPro" id="IPR013655">
    <property type="entry name" value="PAS_fold_3"/>
</dbReference>
<keyword evidence="3" id="KW-0488">Methylation</keyword>
<dbReference type="Pfam" id="PF08447">
    <property type="entry name" value="PAS_3"/>
    <property type="match status" value="1"/>
</dbReference>
<evidence type="ECO:0000256" key="11">
    <source>
        <dbReference type="PROSITE-ProRule" id="PRU00284"/>
    </source>
</evidence>
<keyword evidence="2" id="KW-1003">Cell membrane</keyword>
<keyword evidence="5" id="KW-0997">Cell inner membrane</keyword>
<accession>A0A501X2H3</accession>
<dbReference type="GO" id="GO:0007165">
    <property type="term" value="P:signal transduction"/>
    <property type="evidence" value="ECO:0007669"/>
    <property type="project" value="UniProtKB-KW"/>
</dbReference>
<feature type="domain" description="PAS" evidence="14">
    <location>
        <begin position="24"/>
        <end position="49"/>
    </location>
</feature>
<reference evidence="15 16" key="1">
    <citation type="submission" date="2019-06" db="EMBL/GenBank/DDBJ databases">
        <title>A novel bacterium of genus Marinomonas, isolated from coastal sand.</title>
        <authorList>
            <person name="Huang H."/>
            <person name="Mo K."/>
            <person name="Hu Y."/>
        </authorList>
    </citation>
    <scope>NUCLEOTIDE SEQUENCE [LARGE SCALE GENOMIC DNA]</scope>
    <source>
        <strain evidence="15 16">HB171799</strain>
    </source>
</reference>
<dbReference type="OrthoDB" id="5675566at2"/>
<dbReference type="SUPFAM" id="SSF55785">
    <property type="entry name" value="PYP-like sensor domain (PAS domain)"/>
    <property type="match status" value="1"/>
</dbReference>
<evidence type="ECO:0000256" key="9">
    <source>
        <dbReference type="ARBA" id="ARBA00023224"/>
    </source>
</evidence>
<comment type="subcellular location">
    <subcellularLocation>
        <location evidence="1">Cell inner membrane</location>
        <topology evidence="1">Multi-pass membrane protein</topology>
    </subcellularLocation>
</comment>
<evidence type="ECO:0000256" key="2">
    <source>
        <dbReference type="ARBA" id="ARBA00022475"/>
    </source>
</evidence>
<evidence type="ECO:0000256" key="10">
    <source>
        <dbReference type="ARBA" id="ARBA00029447"/>
    </source>
</evidence>
<dbReference type="PROSITE" id="PS50111">
    <property type="entry name" value="CHEMOTAXIS_TRANSDUC_2"/>
    <property type="match status" value="1"/>
</dbReference>
<organism evidence="15 16">
    <name type="scientific">Maribrevibacterium harenarium</name>
    <dbReference type="NCBI Taxonomy" id="2589817"/>
    <lineage>
        <taxon>Bacteria</taxon>
        <taxon>Pseudomonadati</taxon>
        <taxon>Pseudomonadota</taxon>
        <taxon>Gammaproteobacteria</taxon>
        <taxon>Oceanospirillales</taxon>
        <taxon>Oceanospirillaceae</taxon>
        <taxon>Maribrevibacterium</taxon>
    </lineage>
</organism>
<dbReference type="InterPro" id="IPR004090">
    <property type="entry name" value="Chemotax_Me-accpt_rcpt"/>
</dbReference>
<name>A0A501X2H3_9GAMM</name>
<keyword evidence="6 12" id="KW-0812">Transmembrane</keyword>
<dbReference type="Proteomes" id="UP000315901">
    <property type="component" value="Unassembled WGS sequence"/>
</dbReference>
<keyword evidence="9 11" id="KW-0807">Transducer</keyword>
<dbReference type="SMART" id="SM00283">
    <property type="entry name" value="MA"/>
    <property type="match status" value="1"/>
</dbReference>
<dbReference type="NCBIfam" id="TIGR00229">
    <property type="entry name" value="sensory_box"/>
    <property type="match status" value="1"/>
</dbReference>
<proteinExistence type="inferred from homology"/>
<evidence type="ECO:0000313" key="16">
    <source>
        <dbReference type="Proteomes" id="UP000315901"/>
    </source>
</evidence>
<evidence type="ECO:0000259" key="14">
    <source>
        <dbReference type="PROSITE" id="PS50112"/>
    </source>
</evidence>
<dbReference type="InterPro" id="IPR000014">
    <property type="entry name" value="PAS"/>
</dbReference>
<dbReference type="InterPro" id="IPR004089">
    <property type="entry name" value="MCPsignal_dom"/>
</dbReference>
<evidence type="ECO:0000256" key="1">
    <source>
        <dbReference type="ARBA" id="ARBA00004429"/>
    </source>
</evidence>
<dbReference type="PANTHER" id="PTHR32089">
    <property type="entry name" value="METHYL-ACCEPTING CHEMOTAXIS PROTEIN MCPB"/>
    <property type="match status" value="1"/>
</dbReference>
<dbReference type="Pfam" id="PF00015">
    <property type="entry name" value="MCPsignal"/>
    <property type="match status" value="1"/>
</dbReference>
<dbReference type="EMBL" id="VFRR01000004">
    <property type="protein sequence ID" value="TPE54679.1"/>
    <property type="molecule type" value="Genomic_DNA"/>
</dbReference>
<sequence>MRKMSATNRENDFPEDYVLVSSTDVKGRITFVNEVFCEVAGFDESDLIGAPHNLIRHPDVPPAVFADMWQNLKAGRSWMGIVKNRCHNGDHYWVSAHVSPLFDNGKIIGYESVRRKATPAEKVHAQALYDRINSGKSAIPRTTQLHSLVLQQIWLNWLLYLALGGAGIYLTQSIWSTVAVVTMVLGIYLTHTQRNSLVATLNALPVEAHNPIGQYLYCKTIGPHAAIRFAQIHKEAAANTFRYRLAASSHKLESRALQAKDNVTVNLENFNQQRDTFRSVVSASAQLQASVQQISTSISITAQDAESVEQQTKASQTLAESTGLTMRKVYEEVNAAKMVVDVLAKQSDEITQLVDSISGIAEQTNLLALNAAIESARAGEAGRGFAVVADEVRALAIRTQDATQKINETTESLKQNTSSVLAAIEQGAQVADEGVQKVTKVAENMAAIEAAIRHVAELTSQINQATTEQAKVANDLNEQMQLVDELSLASIERAEHIVTSIAHIEEEAYEQGNLAERMKA</sequence>
<dbReference type="PANTHER" id="PTHR32089:SF112">
    <property type="entry name" value="LYSOZYME-LIKE PROTEIN-RELATED"/>
    <property type="match status" value="1"/>
</dbReference>
<evidence type="ECO:0000313" key="15">
    <source>
        <dbReference type="EMBL" id="TPE54679.1"/>
    </source>
</evidence>
<keyword evidence="8 12" id="KW-0472">Membrane</keyword>
<feature type="domain" description="Methyl-accepting transducer" evidence="13">
    <location>
        <begin position="248"/>
        <end position="484"/>
    </location>
</feature>
<keyword evidence="4" id="KW-0145">Chemotaxis</keyword>
<evidence type="ECO:0000256" key="4">
    <source>
        <dbReference type="ARBA" id="ARBA00022500"/>
    </source>
</evidence>
<gene>
    <name evidence="15" type="ORF">FJM67_03355</name>
</gene>
<evidence type="ECO:0000256" key="5">
    <source>
        <dbReference type="ARBA" id="ARBA00022519"/>
    </source>
</evidence>
<dbReference type="FunFam" id="3.30.450.20:FF:000046">
    <property type="entry name" value="Aerotaxis sensor receptor"/>
    <property type="match status" value="1"/>
</dbReference>
<keyword evidence="16" id="KW-1185">Reference proteome</keyword>
<dbReference type="CDD" id="cd11386">
    <property type="entry name" value="MCP_signal"/>
    <property type="match status" value="1"/>
</dbReference>
<dbReference type="AlphaFoldDB" id="A0A501X2H3"/>
<evidence type="ECO:0000256" key="8">
    <source>
        <dbReference type="ARBA" id="ARBA00023136"/>
    </source>
</evidence>
<comment type="caution">
    <text evidence="15">The sequence shown here is derived from an EMBL/GenBank/DDBJ whole genome shotgun (WGS) entry which is preliminary data.</text>
</comment>
<dbReference type="GO" id="GO:0006935">
    <property type="term" value="P:chemotaxis"/>
    <property type="evidence" value="ECO:0007669"/>
    <property type="project" value="UniProtKB-KW"/>
</dbReference>
<dbReference type="GO" id="GO:0005886">
    <property type="term" value="C:plasma membrane"/>
    <property type="evidence" value="ECO:0007669"/>
    <property type="project" value="UniProtKB-SubCell"/>
</dbReference>
<dbReference type="PRINTS" id="PR00260">
    <property type="entry name" value="CHEMTRNSDUCR"/>
</dbReference>
<dbReference type="PROSITE" id="PS50112">
    <property type="entry name" value="PAS"/>
    <property type="match status" value="1"/>
</dbReference>
<dbReference type="Gene3D" id="3.30.450.20">
    <property type="entry name" value="PAS domain"/>
    <property type="match status" value="1"/>
</dbReference>
<comment type="similarity">
    <text evidence="10">Belongs to the methyl-accepting chemotaxis (MCP) protein family.</text>
</comment>
<keyword evidence="7 12" id="KW-1133">Transmembrane helix</keyword>
<evidence type="ECO:0000259" key="13">
    <source>
        <dbReference type="PROSITE" id="PS50111"/>
    </source>
</evidence>
<evidence type="ECO:0000256" key="7">
    <source>
        <dbReference type="ARBA" id="ARBA00022989"/>
    </source>
</evidence>
<dbReference type="InterPro" id="IPR035965">
    <property type="entry name" value="PAS-like_dom_sf"/>
</dbReference>
<feature type="transmembrane region" description="Helical" evidence="12">
    <location>
        <begin position="157"/>
        <end position="189"/>
    </location>
</feature>
<evidence type="ECO:0000256" key="12">
    <source>
        <dbReference type="SAM" id="Phobius"/>
    </source>
</evidence>